<sequence>MEGGLPLSRWAACFYSCILMYIVLIIVGLIAGTLSGSIGFGGGMILLPVITYFYGVEIAVPVSTIAQMMSNLSRAAMGWKEIKWKQVLWFLIPALPFTALGACGFSLVNKTLMTRLLCIFLIVFSIMKMGNKIHLPKGHKTVIGGGMLTGLLNGMLGISGPISSAVFLTLDLSPVSYIASEATAAAAMHIVKAITYGKFNLMNEHIFLNGLLIGCAMMAGNWIAFRLIRNVNKKPYQRVVGIMMIAVSIWLFLTV</sequence>
<dbReference type="InterPro" id="IPR051598">
    <property type="entry name" value="TSUP/Inactive_protease-like"/>
</dbReference>
<dbReference type="Proteomes" id="UP001204015">
    <property type="component" value="Unassembled WGS sequence"/>
</dbReference>
<dbReference type="InterPro" id="IPR002781">
    <property type="entry name" value="TM_pro_TauE-like"/>
</dbReference>
<protein>
    <recommendedName>
        <fullName evidence="5">Probable membrane transporter protein</fullName>
    </recommendedName>
</protein>
<feature type="transmembrane region" description="Helical" evidence="5">
    <location>
        <begin position="12"/>
        <end position="33"/>
    </location>
</feature>
<organism evidence="6 7">
    <name type="scientific">Segatella cerevisiae</name>
    <dbReference type="NCBI Taxonomy" id="2053716"/>
    <lineage>
        <taxon>Bacteria</taxon>
        <taxon>Pseudomonadati</taxon>
        <taxon>Bacteroidota</taxon>
        <taxon>Bacteroidia</taxon>
        <taxon>Bacteroidales</taxon>
        <taxon>Prevotellaceae</taxon>
        <taxon>Segatella</taxon>
    </lineage>
</organism>
<feature type="transmembrane region" description="Helical" evidence="5">
    <location>
        <begin position="87"/>
        <end position="107"/>
    </location>
</feature>
<evidence type="ECO:0000313" key="7">
    <source>
        <dbReference type="Proteomes" id="UP001204015"/>
    </source>
</evidence>
<feature type="transmembrane region" description="Helical" evidence="5">
    <location>
        <begin position="45"/>
        <end position="66"/>
    </location>
</feature>
<comment type="similarity">
    <text evidence="5">Belongs to the 4-toluene sulfonate uptake permease (TSUP) (TC 2.A.102) family.</text>
</comment>
<gene>
    <name evidence="6" type="ORF">NG821_03425</name>
</gene>
<proteinExistence type="inferred from homology"/>
<evidence type="ECO:0000256" key="1">
    <source>
        <dbReference type="ARBA" id="ARBA00004141"/>
    </source>
</evidence>
<dbReference type="PANTHER" id="PTHR43701:SF2">
    <property type="entry name" value="MEMBRANE TRANSPORTER PROTEIN YJNA-RELATED"/>
    <property type="match status" value="1"/>
</dbReference>
<comment type="caution">
    <text evidence="6">The sequence shown here is derived from an EMBL/GenBank/DDBJ whole genome shotgun (WGS) entry which is preliminary data.</text>
</comment>
<feature type="transmembrane region" description="Helical" evidence="5">
    <location>
        <begin position="142"/>
        <end position="168"/>
    </location>
</feature>
<accession>A0ABT1BVC7</accession>
<evidence type="ECO:0000256" key="2">
    <source>
        <dbReference type="ARBA" id="ARBA00022692"/>
    </source>
</evidence>
<keyword evidence="5" id="KW-1003">Cell membrane</keyword>
<dbReference type="PANTHER" id="PTHR43701">
    <property type="entry name" value="MEMBRANE TRANSPORTER PROTEIN MJ0441-RELATED"/>
    <property type="match status" value="1"/>
</dbReference>
<reference evidence="6 7" key="1">
    <citation type="submission" date="2022-06" db="EMBL/GenBank/DDBJ databases">
        <title>A taxonomic note on the genus Prevotella: Description of four novel genera and emended description of the genera Hallella and Xylanibacter.</title>
        <authorList>
            <person name="Hitch T.C.A."/>
        </authorList>
    </citation>
    <scope>NUCLEOTIDE SEQUENCE [LARGE SCALE GENOMIC DNA]</scope>
    <source>
        <strain evidence="6 7">DSM 100619</strain>
    </source>
</reference>
<evidence type="ECO:0000313" key="6">
    <source>
        <dbReference type="EMBL" id="MCO6024904.1"/>
    </source>
</evidence>
<evidence type="ECO:0000256" key="4">
    <source>
        <dbReference type="ARBA" id="ARBA00023136"/>
    </source>
</evidence>
<keyword evidence="3 5" id="KW-1133">Transmembrane helix</keyword>
<evidence type="ECO:0000256" key="5">
    <source>
        <dbReference type="RuleBase" id="RU363041"/>
    </source>
</evidence>
<keyword evidence="2 5" id="KW-0812">Transmembrane</keyword>
<name>A0ABT1BVC7_9BACT</name>
<dbReference type="Pfam" id="PF01925">
    <property type="entry name" value="TauE"/>
    <property type="match status" value="1"/>
</dbReference>
<feature type="transmembrane region" description="Helical" evidence="5">
    <location>
        <begin position="206"/>
        <end position="224"/>
    </location>
</feature>
<keyword evidence="4 5" id="KW-0472">Membrane</keyword>
<dbReference type="RefSeq" id="WP_252760267.1">
    <property type="nucleotide sequence ID" value="NZ_JAMXLY010000008.1"/>
</dbReference>
<dbReference type="EMBL" id="JAMXLY010000008">
    <property type="protein sequence ID" value="MCO6024904.1"/>
    <property type="molecule type" value="Genomic_DNA"/>
</dbReference>
<feature type="transmembrane region" description="Helical" evidence="5">
    <location>
        <begin position="113"/>
        <end position="130"/>
    </location>
</feature>
<comment type="subcellular location">
    <subcellularLocation>
        <location evidence="5">Cell membrane</location>
        <topology evidence="5">Multi-pass membrane protein</topology>
    </subcellularLocation>
    <subcellularLocation>
        <location evidence="1">Membrane</location>
        <topology evidence="1">Multi-pass membrane protein</topology>
    </subcellularLocation>
</comment>
<keyword evidence="7" id="KW-1185">Reference proteome</keyword>
<feature type="transmembrane region" description="Helical" evidence="5">
    <location>
        <begin position="236"/>
        <end position="253"/>
    </location>
</feature>
<evidence type="ECO:0000256" key="3">
    <source>
        <dbReference type="ARBA" id="ARBA00022989"/>
    </source>
</evidence>